<feature type="non-terminal residue" evidence="2">
    <location>
        <position position="181"/>
    </location>
</feature>
<gene>
    <name evidence="2" type="ORF">PAXINDRAFT_103290</name>
</gene>
<keyword evidence="3" id="KW-1185">Reference proteome</keyword>
<protein>
    <recommendedName>
        <fullName evidence="4">CCHC-type domain-containing protein</fullName>
    </recommendedName>
</protein>
<evidence type="ECO:0008006" key="4">
    <source>
        <dbReference type="Google" id="ProtNLM"/>
    </source>
</evidence>
<dbReference type="AlphaFoldDB" id="A0A0C9SVI2"/>
<dbReference type="InterPro" id="IPR036875">
    <property type="entry name" value="Znf_CCHC_sf"/>
</dbReference>
<dbReference type="HOGENOM" id="CLU_1499811_0_0_1"/>
<proteinExistence type="predicted"/>
<keyword evidence="1" id="KW-0507">mRNA processing</keyword>
<name>A0A0C9SVI2_PAXIN</name>
<evidence type="ECO:0000313" key="3">
    <source>
        <dbReference type="Proteomes" id="UP000053647"/>
    </source>
</evidence>
<sequence>MPRKANVFTSSSPPQPGKRVAKQAACLCLLCRQVGHVTESCPYLSQGKRQDKFSGMTLPTELEAARLSAAFDSSSSPTTALEARSLCQRCKNLNIFSTFTAKKKINRIRALGPAMTLQLLSTCPLCCLIFDITYLTEDDLRDITEVIHGPKCQVVLVLAWTINRLERDLRWPAYAKGEGPY</sequence>
<reference evidence="2 3" key="1">
    <citation type="submission" date="2014-06" db="EMBL/GenBank/DDBJ databases">
        <authorList>
            <consortium name="DOE Joint Genome Institute"/>
            <person name="Kuo A."/>
            <person name="Kohler A."/>
            <person name="Nagy L.G."/>
            <person name="Floudas D."/>
            <person name="Copeland A."/>
            <person name="Barry K.W."/>
            <person name="Cichocki N."/>
            <person name="Veneault-Fourrey C."/>
            <person name="LaButti K."/>
            <person name="Lindquist E.A."/>
            <person name="Lipzen A."/>
            <person name="Lundell T."/>
            <person name="Morin E."/>
            <person name="Murat C."/>
            <person name="Sun H."/>
            <person name="Tunlid A."/>
            <person name="Henrissat B."/>
            <person name="Grigoriev I.V."/>
            <person name="Hibbett D.S."/>
            <person name="Martin F."/>
            <person name="Nordberg H.P."/>
            <person name="Cantor M.N."/>
            <person name="Hua S.X."/>
        </authorList>
    </citation>
    <scope>NUCLEOTIDE SEQUENCE [LARGE SCALE GENOMIC DNA]</scope>
    <source>
        <strain evidence="2 3">ATCC 200175</strain>
    </source>
</reference>
<reference evidence="3" key="2">
    <citation type="submission" date="2015-01" db="EMBL/GenBank/DDBJ databases">
        <title>Evolutionary Origins and Diversification of the Mycorrhizal Mutualists.</title>
        <authorList>
            <consortium name="DOE Joint Genome Institute"/>
            <consortium name="Mycorrhizal Genomics Consortium"/>
            <person name="Kohler A."/>
            <person name="Kuo A."/>
            <person name="Nagy L.G."/>
            <person name="Floudas D."/>
            <person name="Copeland A."/>
            <person name="Barry K.W."/>
            <person name="Cichocki N."/>
            <person name="Veneault-Fourrey C."/>
            <person name="LaButti K."/>
            <person name="Lindquist E.A."/>
            <person name="Lipzen A."/>
            <person name="Lundell T."/>
            <person name="Morin E."/>
            <person name="Murat C."/>
            <person name="Riley R."/>
            <person name="Ohm R."/>
            <person name="Sun H."/>
            <person name="Tunlid A."/>
            <person name="Henrissat B."/>
            <person name="Grigoriev I.V."/>
            <person name="Hibbett D.S."/>
            <person name="Martin F."/>
        </authorList>
    </citation>
    <scope>NUCLEOTIDE SEQUENCE [LARGE SCALE GENOMIC DNA]</scope>
    <source>
        <strain evidence="3">ATCC 200175</strain>
    </source>
</reference>
<dbReference type="GO" id="GO:0006397">
    <property type="term" value="P:mRNA processing"/>
    <property type="evidence" value="ECO:0007669"/>
    <property type="project" value="UniProtKB-KW"/>
</dbReference>
<dbReference type="GO" id="GO:0008270">
    <property type="term" value="F:zinc ion binding"/>
    <property type="evidence" value="ECO:0007669"/>
    <property type="project" value="InterPro"/>
</dbReference>
<dbReference type="Proteomes" id="UP000053647">
    <property type="component" value="Unassembled WGS sequence"/>
</dbReference>
<dbReference type="SUPFAM" id="SSF57756">
    <property type="entry name" value="Retrovirus zinc finger-like domains"/>
    <property type="match status" value="1"/>
</dbReference>
<dbReference type="EMBL" id="KN820246">
    <property type="protein sequence ID" value="KIJ06610.1"/>
    <property type="molecule type" value="Genomic_DNA"/>
</dbReference>
<organism evidence="2 3">
    <name type="scientific">Paxillus involutus ATCC 200175</name>
    <dbReference type="NCBI Taxonomy" id="664439"/>
    <lineage>
        <taxon>Eukaryota</taxon>
        <taxon>Fungi</taxon>
        <taxon>Dikarya</taxon>
        <taxon>Basidiomycota</taxon>
        <taxon>Agaricomycotina</taxon>
        <taxon>Agaricomycetes</taxon>
        <taxon>Agaricomycetidae</taxon>
        <taxon>Boletales</taxon>
        <taxon>Paxilineae</taxon>
        <taxon>Paxillaceae</taxon>
        <taxon>Paxillus</taxon>
    </lineage>
</organism>
<dbReference type="GO" id="GO:0003676">
    <property type="term" value="F:nucleic acid binding"/>
    <property type="evidence" value="ECO:0007669"/>
    <property type="project" value="InterPro"/>
</dbReference>
<dbReference type="OrthoDB" id="2711309at2759"/>
<evidence type="ECO:0000256" key="1">
    <source>
        <dbReference type="ARBA" id="ARBA00022664"/>
    </source>
</evidence>
<accession>A0A0C9SVI2</accession>
<evidence type="ECO:0000313" key="2">
    <source>
        <dbReference type="EMBL" id="KIJ06610.1"/>
    </source>
</evidence>